<name>A0A5J4TNY9_9EUKA</name>
<reference evidence="2 3" key="1">
    <citation type="submission" date="2019-03" db="EMBL/GenBank/DDBJ databases">
        <title>Single cell metagenomics reveals metabolic interactions within the superorganism composed of flagellate Streblomastix strix and complex community of Bacteroidetes bacteria on its surface.</title>
        <authorList>
            <person name="Treitli S.C."/>
            <person name="Kolisko M."/>
            <person name="Husnik F."/>
            <person name="Keeling P."/>
            <person name="Hampl V."/>
        </authorList>
    </citation>
    <scope>NUCLEOTIDE SEQUENCE [LARGE SCALE GENOMIC DNA]</scope>
    <source>
        <strain evidence="2">ST1C</strain>
    </source>
</reference>
<evidence type="ECO:0000313" key="2">
    <source>
        <dbReference type="EMBL" id="KAA6360236.1"/>
    </source>
</evidence>
<gene>
    <name evidence="2" type="ORF">EZS28_044237</name>
</gene>
<organism evidence="2 3">
    <name type="scientific">Streblomastix strix</name>
    <dbReference type="NCBI Taxonomy" id="222440"/>
    <lineage>
        <taxon>Eukaryota</taxon>
        <taxon>Metamonada</taxon>
        <taxon>Preaxostyla</taxon>
        <taxon>Oxymonadida</taxon>
        <taxon>Streblomastigidae</taxon>
        <taxon>Streblomastix</taxon>
    </lineage>
</organism>
<feature type="region of interest" description="Disordered" evidence="1">
    <location>
        <begin position="79"/>
        <end position="100"/>
    </location>
</feature>
<dbReference type="EMBL" id="SNRW01027217">
    <property type="protein sequence ID" value="KAA6360236.1"/>
    <property type="molecule type" value="Genomic_DNA"/>
</dbReference>
<evidence type="ECO:0000256" key="1">
    <source>
        <dbReference type="SAM" id="MobiDB-lite"/>
    </source>
</evidence>
<dbReference type="Proteomes" id="UP000324800">
    <property type="component" value="Unassembled WGS sequence"/>
</dbReference>
<accession>A0A5J4TNY9</accession>
<proteinExistence type="predicted"/>
<sequence>MYASDSIRVNGMKVIISLTRHYSALQEIEDKQEIVQLAKPNEKEQTFKIKDEEDDNVNIDINPDQLDIENQNLKQLQDSVLQKEQQDEQEDEQEIQQDDIQENQNMDIESGIGTMNWFVAYADALVLRELRALTLDCIRAGLHNAYEVYIQSLQHLQYVNPKEICAILEIMRDFIIQLRRNCARLALHRFTVWKNSSRQHLNNK</sequence>
<dbReference type="AlphaFoldDB" id="A0A5J4TNY9"/>
<feature type="compositionally biased region" description="Acidic residues" evidence="1">
    <location>
        <begin position="87"/>
        <end position="100"/>
    </location>
</feature>
<comment type="caution">
    <text evidence="2">The sequence shown here is derived from an EMBL/GenBank/DDBJ whole genome shotgun (WGS) entry which is preliminary data.</text>
</comment>
<protein>
    <submittedName>
        <fullName evidence="2">Uncharacterized protein</fullName>
    </submittedName>
</protein>
<evidence type="ECO:0000313" key="3">
    <source>
        <dbReference type="Proteomes" id="UP000324800"/>
    </source>
</evidence>